<dbReference type="InterPro" id="IPR036291">
    <property type="entry name" value="NAD(P)-bd_dom_sf"/>
</dbReference>
<evidence type="ECO:0000313" key="4">
    <source>
        <dbReference type="Proteomes" id="UP001620295"/>
    </source>
</evidence>
<dbReference type="Pfam" id="PF13561">
    <property type="entry name" value="adh_short_C2"/>
    <property type="match status" value="1"/>
</dbReference>
<dbReference type="PRINTS" id="PR00080">
    <property type="entry name" value="SDRFAMILY"/>
</dbReference>
<keyword evidence="4" id="KW-1185">Reference proteome</keyword>
<dbReference type="PANTHER" id="PTHR24321:SF8">
    <property type="entry name" value="ESTRADIOL 17-BETA-DEHYDROGENASE 8-RELATED"/>
    <property type="match status" value="1"/>
</dbReference>
<dbReference type="PROSITE" id="PS00061">
    <property type="entry name" value="ADH_SHORT"/>
    <property type="match status" value="1"/>
</dbReference>
<organism evidence="3 4">
    <name type="scientific">Streptomyces milbemycinicus</name>
    <dbReference type="NCBI Taxonomy" id="476552"/>
    <lineage>
        <taxon>Bacteria</taxon>
        <taxon>Bacillati</taxon>
        <taxon>Actinomycetota</taxon>
        <taxon>Actinomycetes</taxon>
        <taxon>Kitasatosporales</taxon>
        <taxon>Streptomycetaceae</taxon>
        <taxon>Streptomyces</taxon>
    </lineage>
</organism>
<dbReference type="EMBL" id="JBJDQH010000018">
    <property type="protein sequence ID" value="MFK4271489.1"/>
    <property type="molecule type" value="Genomic_DNA"/>
</dbReference>
<dbReference type="InterPro" id="IPR015424">
    <property type="entry name" value="PyrdxlP-dep_Trfase"/>
</dbReference>
<evidence type="ECO:0000256" key="2">
    <source>
        <dbReference type="ARBA" id="ARBA00023002"/>
    </source>
</evidence>
<name>A0ABW8LZY8_9ACTN</name>
<dbReference type="PRINTS" id="PR00081">
    <property type="entry name" value="GDHRDH"/>
</dbReference>
<reference evidence="3 4" key="1">
    <citation type="submission" date="2024-11" db="EMBL/GenBank/DDBJ databases">
        <title>The Natural Products Discovery Center: Release of the First 8490 Sequenced Strains for Exploring Actinobacteria Biosynthetic Diversity.</title>
        <authorList>
            <person name="Kalkreuter E."/>
            <person name="Kautsar S.A."/>
            <person name="Yang D."/>
            <person name="Bader C.D."/>
            <person name="Teijaro C.N."/>
            <person name="Fluegel L."/>
            <person name="Davis C.M."/>
            <person name="Simpson J.R."/>
            <person name="Lauterbach L."/>
            <person name="Steele A.D."/>
            <person name="Gui C."/>
            <person name="Meng S."/>
            <person name="Li G."/>
            <person name="Viehrig K."/>
            <person name="Ye F."/>
            <person name="Su P."/>
            <person name="Kiefer A.F."/>
            <person name="Nichols A."/>
            <person name="Cepeda A.J."/>
            <person name="Yan W."/>
            <person name="Fan B."/>
            <person name="Jiang Y."/>
            <person name="Adhikari A."/>
            <person name="Zheng C.-J."/>
            <person name="Schuster L."/>
            <person name="Cowan T.M."/>
            <person name="Smanski M.J."/>
            <person name="Chevrette M.G."/>
            <person name="De Carvalho L.P.S."/>
            <person name="Shen B."/>
        </authorList>
    </citation>
    <scope>NUCLEOTIDE SEQUENCE [LARGE SCALE GENOMIC DNA]</scope>
    <source>
        <strain evidence="3 4">NPDC020863</strain>
    </source>
</reference>
<gene>
    <name evidence="3" type="ORF">ACI2L5_42280</name>
</gene>
<dbReference type="InterPro" id="IPR002347">
    <property type="entry name" value="SDR_fam"/>
</dbReference>
<comment type="similarity">
    <text evidence="1">Belongs to the short-chain dehydrogenases/reductases (SDR) family.</text>
</comment>
<dbReference type="InterPro" id="IPR020904">
    <property type="entry name" value="Sc_DH/Rdtase_CS"/>
</dbReference>
<comment type="caution">
    <text evidence="3">The sequence shown here is derived from an EMBL/GenBank/DDBJ whole genome shotgun (WGS) entry which is preliminary data.</text>
</comment>
<proteinExistence type="inferred from homology"/>
<protein>
    <submittedName>
        <fullName evidence="3">SDR family oxidoreductase</fullName>
    </submittedName>
</protein>
<accession>A0ABW8LZY8</accession>
<dbReference type="Proteomes" id="UP001620295">
    <property type="component" value="Unassembled WGS sequence"/>
</dbReference>
<keyword evidence="2" id="KW-0560">Oxidoreductase</keyword>
<dbReference type="PANTHER" id="PTHR24321">
    <property type="entry name" value="DEHYDROGENASES, SHORT CHAIN"/>
    <property type="match status" value="1"/>
</dbReference>
<dbReference type="SUPFAM" id="SSF51735">
    <property type="entry name" value="NAD(P)-binding Rossmann-fold domains"/>
    <property type="match status" value="1"/>
</dbReference>
<dbReference type="Gene3D" id="3.40.50.720">
    <property type="entry name" value="NAD(P)-binding Rossmann-like Domain"/>
    <property type="match status" value="1"/>
</dbReference>
<dbReference type="SUPFAM" id="SSF53383">
    <property type="entry name" value="PLP-dependent transferases"/>
    <property type="match status" value="1"/>
</dbReference>
<evidence type="ECO:0000313" key="3">
    <source>
        <dbReference type="EMBL" id="MFK4271489.1"/>
    </source>
</evidence>
<dbReference type="RefSeq" id="WP_404748407.1">
    <property type="nucleotide sequence ID" value="NZ_JBJDQH010000018.1"/>
</dbReference>
<sequence length="153" mass="16006">MPDLLTAGKLIGGGFPVGAVAGREEVMRPALQRAGGGSIVNWGSVNSMVAEPDLTAYSATKGAVLVITKSVAIEFAKDNIRANCICPGAVRTPMVESFFDDGFFEDDEAQRKYQPLGFGTPEQIADVAVFLASDESRLMTGSAVVVDGGYTAL</sequence>
<evidence type="ECO:0000256" key="1">
    <source>
        <dbReference type="ARBA" id="ARBA00006484"/>
    </source>
</evidence>